<dbReference type="AlphaFoldDB" id="A0A5N5M1S8"/>
<proteinExistence type="inferred from homology"/>
<dbReference type="Gene3D" id="2.60.40.10">
    <property type="entry name" value="Immunoglobulins"/>
    <property type="match status" value="7"/>
</dbReference>
<keyword evidence="6 11" id="KW-1133">Transmembrane helix</keyword>
<dbReference type="SMART" id="SM00060">
    <property type="entry name" value="FN3"/>
    <property type="match status" value="4"/>
</dbReference>
<dbReference type="PROSITE" id="PS50853">
    <property type="entry name" value="FN3"/>
    <property type="match status" value="2"/>
</dbReference>
<dbReference type="PANTHER" id="PTHR48423:SF1">
    <property type="entry name" value="INTERLEUKIN-27 RECEPTOR SUBUNIT ALPHA"/>
    <property type="match status" value="1"/>
</dbReference>
<feature type="chain" id="PRO_5024463012" description="Fibronectin type-III domain-containing protein" evidence="12">
    <location>
        <begin position="25"/>
        <end position="872"/>
    </location>
</feature>
<dbReference type="InterPro" id="IPR040817">
    <property type="entry name" value="LIFR_D2"/>
</dbReference>
<comment type="caution">
    <text evidence="14">The sequence shown here is derived from an EMBL/GenBank/DDBJ whole genome shotgun (WGS) entry which is preliminary data.</text>
</comment>
<sequence length="872" mass="98392">MAHVFVWPLCAVFSVLIVRGRLNAQPLSAPEEVKVYTEDGVKDLGAWEMNIEWKDGFTNSITPDKVTYDIKIFYTEQMKLVHNETIELKANQTGHYKWSWISPLPLQCTSHSVQLRYRDRDLTSAWTPLTTLPGRDIPDIKDIRVYPQNRVALVSEGIRFCCILKPEHDGQFKSSLFTLRISNQTYVTEPIRHSHPSPPEGFDIICEGEGSTYYTDYAPDDHSITCETRDLSSVECHWIKGHRANVSEELMQPQYFINGRNCSPGFCVLENTIDTGLVNWTLTAKNILGTKIIFDTADPKHRVHLKAPTLAPTTLFTARNATLEWKWHGLSKCSSFPMICQVEVNGRIINETFNGTGLTSVVLADLQPFTEYKARVRCGSLEHFYKWGDWSNLITFVTKEDIPEALDVWMQVFGEQTYVVWKNLTRAQSHGIITSYELVMGSSRDRNEETVESPANCHKLQKTHHVISVSARNSAGVSRPSSITIPNLSPDGGVNISDIKGNNGAFDMVWEPSPRSRCGYVIDWYPTYEAQCAVKWIKIPSDVSSAKICSDKDFKEGVKYTLSVYGCPSGAPELLQRREGYMTELPPLGAVQNLKAEQEGLNIYLSWGSVREQEQRGFIKGYIVSYSHAGREEVSVNISDPSTRKYKFSLPVDTYTFTVKALTSAGPSPGSVITLSMDPRVDQVIMNVVPVLALMIFILCVIAVLAYRNWKWLWPEVPKPMLSEEFLKKIVYQGQVMDQLVCEESEVLKVKSPEVCPAITVLELQEELYEAQTLNSPHSKDSSWSENYQTPNSNPQTLPLIDVDLSYKELPCPGIQNPTYNMPSVPPAKVLPSVYMPQIQNGSIPHQPSDAHCWSHSPSNMSEMQYQDNLIM</sequence>
<evidence type="ECO:0000256" key="7">
    <source>
        <dbReference type="ARBA" id="ARBA00023136"/>
    </source>
</evidence>
<name>A0A5N5M1S8_PANHP</name>
<keyword evidence="3 11" id="KW-0812">Transmembrane</keyword>
<keyword evidence="8" id="KW-1015">Disulfide bond</keyword>
<dbReference type="Proteomes" id="UP000327468">
    <property type="component" value="Chromosome 15"/>
</dbReference>
<comment type="subcellular location">
    <subcellularLocation>
        <location evidence="1">Membrane</location>
        <topology evidence="1">Single-pass type I membrane protein</topology>
    </subcellularLocation>
</comment>
<keyword evidence="4 12" id="KW-0732">Signal</keyword>
<dbReference type="InterPro" id="IPR003529">
    <property type="entry name" value="Hematopoietin_rcpt_Gp130_CS"/>
</dbReference>
<dbReference type="InterPro" id="IPR003961">
    <property type="entry name" value="FN3_dom"/>
</dbReference>
<keyword evidence="7 11" id="KW-0472">Membrane</keyword>
<dbReference type="GO" id="GO:0004896">
    <property type="term" value="F:cytokine receptor activity"/>
    <property type="evidence" value="ECO:0007669"/>
    <property type="project" value="InterPro"/>
</dbReference>
<feature type="domain" description="Fibronectin type-III" evidence="13">
    <location>
        <begin position="587"/>
        <end position="681"/>
    </location>
</feature>
<dbReference type="GO" id="GO:0005886">
    <property type="term" value="C:plasma membrane"/>
    <property type="evidence" value="ECO:0007669"/>
    <property type="project" value="UniProtKB-ARBA"/>
</dbReference>
<evidence type="ECO:0000256" key="6">
    <source>
        <dbReference type="ARBA" id="ARBA00022989"/>
    </source>
</evidence>
<dbReference type="CDD" id="cd00063">
    <property type="entry name" value="FN3"/>
    <property type="match status" value="2"/>
</dbReference>
<feature type="signal peptide" evidence="12">
    <location>
        <begin position="1"/>
        <end position="24"/>
    </location>
</feature>
<dbReference type="SUPFAM" id="SSF49265">
    <property type="entry name" value="Fibronectin type III"/>
    <property type="match status" value="2"/>
</dbReference>
<keyword evidence="5" id="KW-0677">Repeat</keyword>
<keyword evidence="9" id="KW-0675">Receptor</keyword>
<comment type="similarity">
    <text evidence="2">Belongs to the type I cytokine receptor family. Type 2 subfamily.</text>
</comment>
<feature type="domain" description="Fibronectin type-III" evidence="13">
    <location>
        <begin position="307"/>
        <end position="401"/>
    </location>
</feature>
<evidence type="ECO:0000256" key="1">
    <source>
        <dbReference type="ARBA" id="ARBA00004479"/>
    </source>
</evidence>
<evidence type="ECO:0000256" key="11">
    <source>
        <dbReference type="SAM" id="Phobius"/>
    </source>
</evidence>
<gene>
    <name evidence="14" type="ORF">PHYPO_G00062690</name>
</gene>
<dbReference type="InterPro" id="IPR036116">
    <property type="entry name" value="FN3_sf"/>
</dbReference>
<evidence type="ECO:0000256" key="3">
    <source>
        <dbReference type="ARBA" id="ARBA00022692"/>
    </source>
</evidence>
<keyword evidence="10" id="KW-0325">Glycoprotein</keyword>
<evidence type="ECO:0000256" key="5">
    <source>
        <dbReference type="ARBA" id="ARBA00022737"/>
    </source>
</evidence>
<evidence type="ECO:0000256" key="10">
    <source>
        <dbReference type="ARBA" id="ARBA00023180"/>
    </source>
</evidence>
<evidence type="ECO:0000256" key="12">
    <source>
        <dbReference type="SAM" id="SignalP"/>
    </source>
</evidence>
<evidence type="ECO:0000256" key="9">
    <source>
        <dbReference type="ARBA" id="ARBA00023170"/>
    </source>
</evidence>
<evidence type="ECO:0000256" key="2">
    <source>
        <dbReference type="ARBA" id="ARBA00008921"/>
    </source>
</evidence>
<dbReference type="PROSITE" id="PS01353">
    <property type="entry name" value="HEMATOPO_REC_L_F2"/>
    <property type="match status" value="1"/>
</dbReference>
<dbReference type="InterPro" id="IPR052672">
    <property type="entry name" value="Type1_Cytokine_Rcpt_Type2"/>
</dbReference>
<dbReference type="PANTHER" id="PTHR48423">
    <property type="entry name" value="INTERLEUKIN-27 RECEPTOR SUBUNIT ALPHA"/>
    <property type="match status" value="1"/>
</dbReference>
<evidence type="ECO:0000256" key="4">
    <source>
        <dbReference type="ARBA" id="ARBA00022729"/>
    </source>
</evidence>
<keyword evidence="15" id="KW-1185">Reference proteome</keyword>
<protein>
    <recommendedName>
        <fullName evidence="13">Fibronectin type-III domain-containing protein</fullName>
    </recommendedName>
</protein>
<dbReference type="EMBL" id="VFJC01000016">
    <property type="protein sequence ID" value="KAB5549040.1"/>
    <property type="molecule type" value="Genomic_DNA"/>
</dbReference>
<reference evidence="14 15" key="1">
    <citation type="submission" date="2019-06" db="EMBL/GenBank/DDBJ databases">
        <title>A chromosome-scale genome assembly of the striped catfish, Pangasianodon hypophthalmus.</title>
        <authorList>
            <person name="Wen M."/>
            <person name="Zahm M."/>
            <person name="Roques C."/>
            <person name="Cabau C."/>
            <person name="Klopp C."/>
            <person name="Donnadieu C."/>
            <person name="Jouanno E."/>
            <person name="Avarre J.-C."/>
            <person name="Campet M."/>
            <person name="Ha T.T.T."/>
            <person name="Dugue R."/>
            <person name="Lampietro C."/>
            <person name="Louis A."/>
            <person name="Herpin A."/>
            <person name="Echchiki A."/>
            <person name="Berthelot C."/>
            <person name="Parey E."/>
            <person name="Roest-Crollius H."/>
            <person name="Braasch I."/>
            <person name="Postlethwait J."/>
            <person name="Bobe J."/>
            <person name="Montfort J."/>
            <person name="Bouchez O."/>
            <person name="Begum T."/>
            <person name="Schartl M."/>
            <person name="Guiguen Y."/>
        </authorList>
    </citation>
    <scope>NUCLEOTIDE SEQUENCE [LARGE SCALE GENOMIC DNA]</scope>
    <source>
        <strain evidence="14 15">Indonesia</strain>
        <tissue evidence="14">Blood</tissue>
    </source>
</reference>
<evidence type="ECO:0000256" key="8">
    <source>
        <dbReference type="ARBA" id="ARBA00023157"/>
    </source>
</evidence>
<feature type="transmembrane region" description="Helical" evidence="11">
    <location>
        <begin position="684"/>
        <end position="707"/>
    </location>
</feature>
<organism evidence="14 15">
    <name type="scientific">Pangasianodon hypophthalmus</name>
    <name type="common">Striped catfish</name>
    <name type="synonym">Helicophagus hypophthalmus</name>
    <dbReference type="NCBI Taxonomy" id="310915"/>
    <lineage>
        <taxon>Eukaryota</taxon>
        <taxon>Metazoa</taxon>
        <taxon>Chordata</taxon>
        <taxon>Craniata</taxon>
        <taxon>Vertebrata</taxon>
        <taxon>Euteleostomi</taxon>
        <taxon>Actinopterygii</taxon>
        <taxon>Neopterygii</taxon>
        <taxon>Teleostei</taxon>
        <taxon>Ostariophysi</taxon>
        <taxon>Siluriformes</taxon>
        <taxon>Pangasiidae</taxon>
        <taxon>Pangasianodon</taxon>
    </lineage>
</organism>
<dbReference type="InterPro" id="IPR013783">
    <property type="entry name" value="Ig-like_fold"/>
</dbReference>
<evidence type="ECO:0000313" key="14">
    <source>
        <dbReference type="EMBL" id="KAB5549040.1"/>
    </source>
</evidence>
<accession>A0A5N5M1S8</accession>
<dbReference type="Pfam" id="PF17971">
    <property type="entry name" value="LIFR_D2"/>
    <property type="match status" value="1"/>
</dbReference>
<evidence type="ECO:0000259" key="13">
    <source>
        <dbReference type="PROSITE" id="PS50853"/>
    </source>
</evidence>
<evidence type="ECO:0000313" key="15">
    <source>
        <dbReference type="Proteomes" id="UP000327468"/>
    </source>
</evidence>